<sequence length="154" mass="17322">MSSVPNDIPSSSLFTLTKHVNPVEQTESNLTQTVETIYRQPSTLPNMTSMSESVNKDLPMVSEFEQPTNSITTKINPINSSELDGDMSNETSNFGNNNDDVDTKEVDIDTQDLLSVFEKPHEDRKLSRRARDFVEVGRFSAGYENEFTYAFSLV</sequence>
<feature type="compositionally biased region" description="Polar residues" evidence="1">
    <location>
        <begin position="71"/>
        <end position="98"/>
    </location>
</feature>
<organism evidence="2 3">
    <name type="scientific">Tremella mesenterica</name>
    <name type="common">Jelly fungus</name>
    <dbReference type="NCBI Taxonomy" id="5217"/>
    <lineage>
        <taxon>Eukaryota</taxon>
        <taxon>Fungi</taxon>
        <taxon>Dikarya</taxon>
        <taxon>Basidiomycota</taxon>
        <taxon>Agaricomycotina</taxon>
        <taxon>Tremellomycetes</taxon>
        <taxon>Tremellales</taxon>
        <taxon>Tremellaceae</taxon>
        <taxon>Tremella</taxon>
    </lineage>
</organism>
<dbReference type="EMBL" id="SDIL01000008">
    <property type="protein sequence ID" value="RXK41482.1"/>
    <property type="molecule type" value="Genomic_DNA"/>
</dbReference>
<dbReference type="AlphaFoldDB" id="A0A4Q1BU36"/>
<feature type="region of interest" description="Disordered" evidence="1">
    <location>
        <begin position="71"/>
        <end position="103"/>
    </location>
</feature>
<keyword evidence="3" id="KW-1185">Reference proteome</keyword>
<gene>
    <name evidence="2" type="ORF">M231_01190</name>
</gene>
<dbReference type="VEuPathDB" id="FungiDB:TREMEDRAFT_58045"/>
<reference evidence="2 3" key="1">
    <citation type="submission" date="2016-06" db="EMBL/GenBank/DDBJ databases">
        <title>Evolution of pathogenesis and genome organization in the Tremellales.</title>
        <authorList>
            <person name="Cuomo C."/>
            <person name="Litvintseva A."/>
            <person name="Heitman J."/>
            <person name="Chen Y."/>
            <person name="Sun S."/>
            <person name="Springer D."/>
            <person name="Dromer F."/>
            <person name="Young S."/>
            <person name="Zeng Q."/>
            <person name="Chapman S."/>
            <person name="Gujja S."/>
            <person name="Saif S."/>
            <person name="Birren B."/>
        </authorList>
    </citation>
    <scope>NUCLEOTIDE SEQUENCE [LARGE SCALE GENOMIC DNA]</scope>
    <source>
        <strain evidence="2 3">ATCC 28783</strain>
    </source>
</reference>
<protein>
    <submittedName>
        <fullName evidence="2">Uncharacterized protein</fullName>
    </submittedName>
</protein>
<dbReference type="InParanoid" id="A0A4Q1BU36"/>
<comment type="caution">
    <text evidence="2">The sequence shown here is derived from an EMBL/GenBank/DDBJ whole genome shotgun (WGS) entry which is preliminary data.</text>
</comment>
<evidence type="ECO:0000313" key="3">
    <source>
        <dbReference type="Proteomes" id="UP000289152"/>
    </source>
</evidence>
<evidence type="ECO:0000313" key="2">
    <source>
        <dbReference type="EMBL" id="RXK41482.1"/>
    </source>
</evidence>
<proteinExistence type="predicted"/>
<accession>A0A4Q1BU36</accession>
<name>A0A4Q1BU36_TREME</name>
<evidence type="ECO:0000256" key="1">
    <source>
        <dbReference type="SAM" id="MobiDB-lite"/>
    </source>
</evidence>
<dbReference type="Proteomes" id="UP000289152">
    <property type="component" value="Unassembled WGS sequence"/>
</dbReference>